<accession>A0A420EEN3</accession>
<comment type="similarity">
    <text evidence="2 5">Belongs to the Nudix hydrolase family.</text>
</comment>
<dbReference type="OrthoDB" id="4247482at2"/>
<evidence type="ECO:0000256" key="4">
    <source>
        <dbReference type="ARBA" id="ARBA00022842"/>
    </source>
</evidence>
<organism evidence="7 8">
    <name type="scientific">Micromonospora globbae</name>
    <dbReference type="NCBI Taxonomy" id="1894969"/>
    <lineage>
        <taxon>Bacteria</taxon>
        <taxon>Bacillati</taxon>
        <taxon>Actinomycetota</taxon>
        <taxon>Actinomycetes</taxon>
        <taxon>Micromonosporales</taxon>
        <taxon>Micromonosporaceae</taxon>
        <taxon>Micromonospora</taxon>
    </lineage>
</organism>
<dbReference type="AlphaFoldDB" id="A0A420EEN3"/>
<sequence length="143" mass="15463">MAVALLITGADQRIMLVEPACQAVWEIPGGCVEADESPYQAAIREGREELGLTLSPGRLLVVDWVPPADGRTEGVMFVHDVGTLDAARAPRIVVPPDELTSWAWSDRSETAQRLPPLDTRATEALGARADTSTRYLENGVRAI</sequence>
<dbReference type="SUPFAM" id="SSF55811">
    <property type="entry name" value="Nudix"/>
    <property type="match status" value="1"/>
</dbReference>
<dbReference type="PANTHER" id="PTHR43046:SF12">
    <property type="entry name" value="GDP-MANNOSE MANNOSYL HYDROLASE"/>
    <property type="match status" value="1"/>
</dbReference>
<evidence type="ECO:0000256" key="2">
    <source>
        <dbReference type="ARBA" id="ARBA00005582"/>
    </source>
</evidence>
<gene>
    <name evidence="7" type="ORF">D7I43_32070</name>
</gene>
<keyword evidence="3 5" id="KW-0378">Hydrolase</keyword>
<dbReference type="PANTHER" id="PTHR43046">
    <property type="entry name" value="GDP-MANNOSE MANNOSYL HYDROLASE"/>
    <property type="match status" value="1"/>
</dbReference>
<proteinExistence type="inferred from homology"/>
<comment type="caution">
    <text evidence="7">The sequence shown here is derived from an EMBL/GenBank/DDBJ whole genome shotgun (WGS) entry which is preliminary data.</text>
</comment>
<name>A0A420EEN3_9ACTN</name>
<dbReference type="InterPro" id="IPR000086">
    <property type="entry name" value="NUDIX_hydrolase_dom"/>
</dbReference>
<dbReference type="GO" id="GO:0016787">
    <property type="term" value="F:hydrolase activity"/>
    <property type="evidence" value="ECO:0007669"/>
    <property type="project" value="UniProtKB-KW"/>
</dbReference>
<dbReference type="PROSITE" id="PS00893">
    <property type="entry name" value="NUDIX_BOX"/>
    <property type="match status" value="1"/>
</dbReference>
<evidence type="ECO:0000313" key="8">
    <source>
        <dbReference type="Proteomes" id="UP000285744"/>
    </source>
</evidence>
<reference evidence="7 8" key="1">
    <citation type="journal article" date="2018" name="Int. J. Syst. Evol. Microbiol.">
        <title>Micromonospora globbae sp. nov., an endophytic actinomycete isolated from roots of Globba winitii C. H. Wright.</title>
        <authorList>
            <person name="Kuncharoen N."/>
            <person name="Pittayakhajonwut P."/>
            <person name="Tanasupawat S."/>
        </authorList>
    </citation>
    <scope>NUCLEOTIDE SEQUENCE [LARGE SCALE GENOMIC DNA]</scope>
    <source>
        <strain evidence="7 8">WPS1-2</strain>
    </source>
</reference>
<evidence type="ECO:0000256" key="1">
    <source>
        <dbReference type="ARBA" id="ARBA00001946"/>
    </source>
</evidence>
<dbReference type="PRINTS" id="PR00502">
    <property type="entry name" value="NUDIXFAMILY"/>
</dbReference>
<dbReference type="InterPro" id="IPR020084">
    <property type="entry name" value="NUDIX_hydrolase_CS"/>
</dbReference>
<dbReference type="PROSITE" id="PS51462">
    <property type="entry name" value="NUDIX"/>
    <property type="match status" value="1"/>
</dbReference>
<dbReference type="CDD" id="cd18876">
    <property type="entry name" value="NUDIX_Hydrolase"/>
    <property type="match status" value="1"/>
</dbReference>
<dbReference type="InterPro" id="IPR020476">
    <property type="entry name" value="Nudix_hydrolase"/>
</dbReference>
<dbReference type="EMBL" id="RAQQ01000066">
    <property type="protein sequence ID" value="RKF19149.1"/>
    <property type="molecule type" value="Genomic_DNA"/>
</dbReference>
<dbReference type="InterPro" id="IPR015797">
    <property type="entry name" value="NUDIX_hydrolase-like_dom_sf"/>
</dbReference>
<evidence type="ECO:0000259" key="6">
    <source>
        <dbReference type="PROSITE" id="PS51462"/>
    </source>
</evidence>
<dbReference type="Gene3D" id="3.90.79.10">
    <property type="entry name" value="Nucleoside Triphosphate Pyrophosphohydrolase"/>
    <property type="match status" value="1"/>
</dbReference>
<evidence type="ECO:0000256" key="5">
    <source>
        <dbReference type="RuleBase" id="RU003476"/>
    </source>
</evidence>
<keyword evidence="4" id="KW-0460">Magnesium</keyword>
<comment type="cofactor">
    <cofactor evidence="1">
        <name>Mg(2+)</name>
        <dbReference type="ChEBI" id="CHEBI:18420"/>
    </cofactor>
</comment>
<dbReference type="Pfam" id="PF00293">
    <property type="entry name" value="NUDIX"/>
    <property type="match status" value="1"/>
</dbReference>
<evidence type="ECO:0000256" key="3">
    <source>
        <dbReference type="ARBA" id="ARBA00022801"/>
    </source>
</evidence>
<feature type="domain" description="Nudix hydrolase" evidence="6">
    <location>
        <begin position="1"/>
        <end position="127"/>
    </location>
</feature>
<evidence type="ECO:0000313" key="7">
    <source>
        <dbReference type="EMBL" id="RKF19149.1"/>
    </source>
</evidence>
<dbReference type="Proteomes" id="UP000285744">
    <property type="component" value="Unassembled WGS sequence"/>
</dbReference>
<protein>
    <submittedName>
        <fullName evidence="7">NUDIX hydrolase</fullName>
    </submittedName>
</protein>